<feature type="domain" description="Tyrosine-protein kinase G-rich" evidence="3">
    <location>
        <begin position="365"/>
        <end position="437"/>
    </location>
</feature>
<dbReference type="NCBIfam" id="TIGR03007">
    <property type="entry name" value="pepcterm_ChnLen"/>
    <property type="match status" value="1"/>
</dbReference>
<dbReference type="PANTHER" id="PTHR32309">
    <property type="entry name" value="TYROSINE-PROTEIN KINASE"/>
    <property type="match status" value="1"/>
</dbReference>
<evidence type="ECO:0000313" key="4">
    <source>
        <dbReference type="EMBL" id="KEF32216.1"/>
    </source>
</evidence>
<feature type="coiled-coil region" evidence="1">
    <location>
        <begin position="171"/>
        <end position="300"/>
    </location>
</feature>
<dbReference type="Proteomes" id="UP000035057">
    <property type="component" value="Unassembled WGS sequence"/>
</dbReference>
<dbReference type="STRING" id="1137280.D777_00850"/>
<keyword evidence="1" id="KW-0175">Coiled coil</keyword>
<feature type="coiled-coil region" evidence="1">
    <location>
        <begin position="339"/>
        <end position="366"/>
    </location>
</feature>
<dbReference type="Pfam" id="PF13807">
    <property type="entry name" value="GNVR"/>
    <property type="match status" value="1"/>
</dbReference>
<accession>A0A072N3X9</accession>
<dbReference type="PANTHER" id="PTHR32309:SF13">
    <property type="entry name" value="FERRIC ENTEROBACTIN TRANSPORT PROTEIN FEPE"/>
    <property type="match status" value="1"/>
</dbReference>
<keyword evidence="2" id="KW-0812">Transmembrane</keyword>
<gene>
    <name evidence="4" type="ORF">D777_00850</name>
</gene>
<evidence type="ECO:0000256" key="1">
    <source>
        <dbReference type="SAM" id="Coils"/>
    </source>
</evidence>
<feature type="transmembrane region" description="Helical" evidence="2">
    <location>
        <begin position="21"/>
        <end position="41"/>
    </location>
</feature>
<evidence type="ECO:0000313" key="5">
    <source>
        <dbReference type="Proteomes" id="UP000035057"/>
    </source>
</evidence>
<dbReference type="InterPro" id="IPR050445">
    <property type="entry name" value="Bact_polysacc_biosynth/exp"/>
</dbReference>
<dbReference type="RefSeq" id="WP_036128729.1">
    <property type="nucleotide sequence ID" value="NZ_ANIE01000003.1"/>
</dbReference>
<keyword evidence="5" id="KW-1185">Reference proteome</keyword>
<dbReference type="GO" id="GO:0004713">
    <property type="term" value="F:protein tyrosine kinase activity"/>
    <property type="evidence" value="ECO:0007669"/>
    <property type="project" value="TreeGrafter"/>
</dbReference>
<reference evidence="4 5" key="1">
    <citation type="submission" date="2012-12" db="EMBL/GenBank/DDBJ databases">
        <title>Genome assembly of Marinobacter sp. AK21.</title>
        <authorList>
            <person name="Khatri I."/>
            <person name="Kumar R."/>
            <person name="Vaidya B."/>
            <person name="Subramanian S."/>
            <person name="Pinnaka A."/>
        </authorList>
    </citation>
    <scope>NUCLEOTIDE SEQUENCE [LARGE SCALE GENOMIC DNA]</scope>
    <source>
        <strain evidence="4 5">AK21</strain>
    </source>
</reference>
<dbReference type="InterPro" id="IPR032807">
    <property type="entry name" value="GNVR"/>
</dbReference>
<dbReference type="PATRIC" id="fig|1137280.3.peg.666"/>
<dbReference type="EMBL" id="ANIE01000003">
    <property type="protein sequence ID" value="KEF32216.1"/>
    <property type="molecule type" value="Genomic_DNA"/>
</dbReference>
<proteinExistence type="predicted"/>
<organism evidence="4 5">
    <name type="scientific">Marinobacter nitratireducens</name>
    <dbReference type="NCBI Taxonomy" id="1137280"/>
    <lineage>
        <taxon>Bacteria</taxon>
        <taxon>Pseudomonadati</taxon>
        <taxon>Pseudomonadota</taxon>
        <taxon>Gammaproteobacteria</taxon>
        <taxon>Pseudomonadales</taxon>
        <taxon>Marinobacteraceae</taxon>
        <taxon>Marinobacter</taxon>
    </lineage>
</organism>
<protein>
    <submittedName>
        <fullName evidence="4">Lipopolysaccharide biosynthesis chain length determinant protein</fullName>
    </submittedName>
</protein>
<sequence>MALPLSQLPREAIREVRSRKWLAFFLFAAVSMAVLAVGYLWPYKYQSSVVIFVDDQNIIRPLMEGSAVTTKINERASAAKELLWSRNVIEKIARDPDIYGEGTSDIGPAELEGRIAGLRGNLIVRPRGDSYFSIEYTDNSQLRAFKIAQRLGQLFIEENNERKRAESRAAYEFIDKQVKSYEQQLAQVERNLKDFLSENVDGTESEANSRMADLRRQLELATLEREELETRAASLQQQLNSLSPSLTQKKTEDSFQQRINALQARLDTLRLQYHDSYPDIVILQEQLTELKNQRRQALANSASEDTAVEGESVANPVYQEVRSELVTTRADAQTIQTRIRSIERLIQEQAKRMERIQGNKAQYSELTRDMEVNKQIYDDLLKRREKARVSMHLDIEGQGLNYRINETAQYPLSPDGPRFELFAIAGLLIGIAAPFGAAVGWAQVDPRIRVREQIEEVFEFPVLEQLPEVRTPYEKRKDRKVTAVIIVFSLIVVAVYLGFAGATVFGVN</sequence>
<comment type="caution">
    <text evidence="4">The sequence shown here is derived from an EMBL/GenBank/DDBJ whole genome shotgun (WGS) entry which is preliminary data.</text>
</comment>
<feature type="transmembrane region" description="Helical" evidence="2">
    <location>
        <begin position="421"/>
        <end position="442"/>
    </location>
</feature>
<evidence type="ECO:0000256" key="2">
    <source>
        <dbReference type="SAM" id="Phobius"/>
    </source>
</evidence>
<evidence type="ECO:0000259" key="3">
    <source>
        <dbReference type="Pfam" id="PF13807"/>
    </source>
</evidence>
<dbReference type="OrthoDB" id="9795292at2"/>
<dbReference type="AlphaFoldDB" id="A0A072N3X9"/>
<keyword evidence="2" id="KW-0472">Membrane</keyword>
<dbReference type="InterPro" id="IPR014345">
    <property type="entry name" value="XrtA_polysacc_chain"/>
</dbReference>
<feature type="transmembrane region" description="Helical" evidence="2">
    <location>
        <begin position="483"/>
        <end position="507"/>
    </location>
</feature>
<name>A0A072N3X9_9GAMM</name>
<dbReference type="GO" id="GO:0005886">
    <property type="term" value="C:plasma membrane"/>
    <property type="evidence" value="ECO:0007669"/>
    <property type="project" value="TreeGrafter"/>
</dbReference>
<keyword evidence="2" id="KW-1133">Transmembrane helix</keyword>